<dbReference type="InterPro" id="IPR052218">
    <property type="entry name" value="Preflagellin_Peptidase"/>
</dbReference>
<dbReference type="GO" id="GO:0005886">
    <property type="term" value="C:plasma membrane"/>
    <property type="evidence" value="ECO:0007669"/>
    <property type="project" value="UniProtKB-SubCell"/>
</dbReference>
<evidence type="ECO:0000256" key="2">
    <source>
        <dbReference type="ARBA" id="ARBA00022475"/>
    </source>
</evidence>
<feature type="transmembrane region" description="Helical" evidence="6">
    <location>
        <begin position="27"/>
        <end position="48"/>
    </location>
</feature>
<evidence type="ECO:0000256" key="6">
    <source>
        <dbReference type="SAM" id="Phobius"/>
    </source>
</evidence>
<dbReference type="Proteomes" id="UP000316801">
    <property type="component" value="Unassembled WGS sequence"/>
</dbReference>
<dbReference type="GO" id="GO:0004190">
    <property type="term" value="F:aspartic-type endopeptidase activity"/>
    <property type="evidence" value="ECO:0007669"/>
    <property type="project" value="InterPro"/>
</dbReference>
<gene>
    <name evidence="8" type="ORF">FNA46_18265</name>
</gene>
<keyword evidence="2" id="KW-1003">Cell membrane</keyword>
<evidence type="ECO:0000313" key="9">
    <source>
        <dbReference type="Proteomes" id="UP000316801"/>
    </source>
</evidence>
<dbReference type="RefSeq" id="WP_143126642.1">
    <property type="nucleotide sequence ID" value="NZ_VJMG01000055.1"/>
</dbReference>
<evidence type="ECO:0000313" key="8">
    <source>
        <dbReference type="EMBL" id="TRL36390.1"/>
    </source>
</evidence>
<evidence type="ECO:0000256" key="3">
    <source>
        <dbReference type="ARBA" id="ARBA00022692"/>
    </source>
</evidence>
<reference evidence="8 9" key="1">
    <citation type="submission" date="2019-07" db="EMBL/GenBank/DDBJ databases">
        <title>Ln-dependent methylotrophs.</title>
        <authorList>
            <person name="Tani A."/>
        </authorList>
    </citation>
    <scope>NUCLEOTIDE SEQUENCE [LARGE SCALE GENOMIC DNA]</scope>
    <source>
        <strain evidence="8 9">SM12</strain>
    </source>
</reference>
<accession>A0A549T3F7</accession>
<comment type="caution">
    <text evidence="8">The sequence shown here is derived from an EMBL/GenBank/DDBJ whole genome shotgun (WGS) entry which is preliminary data.</text>
</comment>
<dbReference type="Gene3D" id="1.20.120.1220">
    <property type="match status" value="1"/>
</dbReference>
<keyword evidence="3 6" id="KW-0812">Transmembrane</keyword>
<comment type="subcellular location">
    <subcellularLocation>
        <location evidence="1">Cell membrane</location>
        <topology evidence="1">Multi-pass membrane protein</topology>
    </subcellularLocation>
</comment>
<evidence type="ECO:0000259" key="7">
    <source>
        <dbReference type="Pfam" id="PF01478"/>
    </source>
</evidence>
<feature type="transmembrane region" description="Helical" evidence="6">
    <location>
        <begin position="142"/>
        <end position="169"/>
    </location>
</feature>
<sequence length="170" mass="17399">MLATLLLCALPLAFGLAAVSDLLTMKIPDAIAIALILLFFPAAVVAGLAGPQVGLALVAALAVFLLGFGLFALNVMGGGDAKLLAASALWYGFTISLFEYLVTVCLAGGVLTLAILLLRFAARRVAWLERVLPASLASAQKVPYAVAIAIGGLWSMGHAPLVVALRAAIS</sequence>
<dbReference type="PANTHER" id="PTHR36506:SF1">
    <property type="entry name" value="PREFLAGELLIN PEPTIDASE"/>
    <property type="match status" value="1"/>
</dbReference>
<dbReference type="EMBL" id="VJMG01000055">
    <property type="protein sequence ID" value="TRL36390.1"/>
    <property type="molecule type" value="Genomic_DNA"/>
</dbReference>
<proteinExistence type="predicted"/>
<dbReference type="PANTHER" id="PTHR36506">
    <property type="entry name" value="PREFLAGELLIN PEPTIDASE"/>
    <property type="match status" value="1"/>
</dbReference>
<protein>
    <submittedName>
        <fullName evidence="8">Peptidase</fullName>
    </submittedName>
</protein>
<keyword evidence="9" id="KW-1185">Reference proteome</keyword>
<feature type="transmembrane region" description="Helical" evidence="6">
    <location>
        <begin position="55"/>
        <end position="76"/>
    </location>
</feature>
<feature type="transmembrane region" description="Helical" evidence="6">
    <location>
        <begin position="88"/>
        <end position="121"/>
    </location>
</feature>
<keyword evidence="4 6" id="KW-1133">Transmembrane helix</keyword>
<organism evidence="8 9">
    <name type="scientific">Rhizobium straminoryzae</name>
    <dbReference type="NCBI Taxonomy" id="1387186"/>
    <lineage>
        <taxon>Bacteria</taxon>
        <taxon>Pseudomonadati</taxon>
        <taxon>Pseudomonadota</taxon>
        <taxon>Alphaproteobacteria</taxon>
        <taxon>Hyphomicrobiales</taxon>
        <taxon>Rhizobiaceae</taxon>
        <taxon>Rhizobium/Agrobacterium group</taxon>
        <taxon>Rhizobium</taxon>
    </lineage>
</organism>
<evidence type="ECO:0000256" key="4">
    <source>
        <dbReference type="ARBA" id="ARBA00022989"/>
    </source>
</evidence>
<dbReference type="InterPro" id="IPR000045">
    <property type="entry name" value="Prepilin_IV_endopep_pep"/>
</dbReference>
<evidence type="ECO:0000256" key="5">
    <source>
        <dbReference type="ARBA" id="ARBA00023136"/>
    </source>
</evidence>
<evidence type="ECO:0000256" key="1">
    <source>
        <dbReference type="ARBA" id="ARBA00004651"/>
    </source>
</evidence>
<dbReference type="AlphaFoldDB" id="A0A549T3F7"/>
<dbReference type="Pfam" id="PF01478">
    <property type="entry name" value="Peptidase_A24"/>
    <property type="match status" value="1"/>
</dbReference>
<name>A0A549T3F7_9HYPH</name>
<feature type="domain" description="Prepilin type IV endopeptidase peptidase" evidence="7">
    <location>
        <begin position="9"/>
        <end position="111"/>
    </location>
</feature>
<keyword evidence="5 6" id="KW-0472">Membrane</keyword>